<sequence>MAALQLLGLLLLAAGSGWELAAAQQSAAQAPGGPAAGDPAAQPFPAGPGITELNIWTFRGSVADGRLWFIQFYVPWCRGCKRMSGQWDALAEEFMRDPQVVIARFDCMTDEAFCESQGVEHTPTLKLYHNGKAVETYRADFYHVDMMRPFLRRMKAQHLAQRPPADLPGPAATATAAAAGATGVERTPLPTPGPTGAGTDPSGADSAQAKKERAGRGLQQEGSKPQEPAPGPTGGAELGAAGSDVRAAELQEAAPLPRVEAHMSTMTDPQAVLSSSPEHGRSQGHEAAGAVEPVAVEVGGDVAGAADGGEAGAGATAAAAEGGASAARVPEVRRGRQGGPAVEALQSDREEL</sequence>
<dbReference type="GO" id="GO:0006457">
    <property type="term" value="P:protein folding"/>
    <property type="evidence" value="ECO:0007669"/>
    <property type="project" value="TreeGrafter"/>
</dbReference>
<comment type="caution">
    <text evidence="6">The sequence shown here is derived from an EMBL/GenBank/DDBJ whole genome shotgun (WGS) entry which is preliminary data.</text>
</comment>
<keyword evidence="7" id="KW-1185">Reference proteome</keyword>
<feature type="chain" id="PRO_5032644642" description="Thioredoxin domain-containing protein" evidence="4">
    <location>
        <begin position="24"/>
        <end position="352"/>
    </location>
</feature>
<evidence type="ECO:0000256" key="2">
    <source>
        <dbReference type="ARBA" id="ARBA00022729"/>
    </source>
</evidence>
<dbReference type="InterPro" id="IPR036249">
    <property type="entry name" value="Thioredoxin-like_sf"/>
</dbReference>
<dbReference type="GO" id="GO:0005783">
    <property type="term" value="C:endoplasmic reticulum"/>
    <property type="evidence" value="ECO:0007669"/>
    <property type="project" value="TreeGrafter"/>
</dbReference>
<dbReference type="Gene3D" id="3.40.30.10">
    <property type="entry name" value="Glutaredoxin"/>
    <property type="match status" value="1"/>
</dbReference>
<dbReference type="Pfam" id="PF00085">
    <property type="entry name" value="Thioredoxin"/>
    <property type="match status" value="1"/>
</dbReference>
<dbReference type="InterPro" id="IPR051063">
    <property type="entry name" value="PDI"/>
</dbReference>
<dbReference type="SUPFAM" id="SSF52833">
    <property type="entry name" value="Thioredoxin-like"/>
    <property type="match status" value="1"/>
</dbReference>
<evidence type="ECO:0000259" key="5">
    <source>
        <dbReference type="PROSITE" id="PS51352"/>
    </source>
</evidence>
<dbReference type="PANTHER" id="PTHR45672:SF3">
    <property type="entry name" value="THIOREDOXIN DOMAIN-CONTAINING PROTEIN 5"/>
    <property type="match status" value="1"/>
</dbReference>
<feature type="domain" description="Thioredoxin" evidence="5">
    <location>
        <begin position="35"/>
        <end position="156"/>
    </location>
</feature>
<proteinExistence type="inferred from homology"/>
<protein>
    <recommendedName>
        <fullName evidence="5">Thioredoxin domain-containing protein</fullName>
    </recommendedName>
</protein>
<evidence type="ECO:0000256" key="3">
    <source>
        <dbReference type="SAM" id="MobiDB-lite"/>
    </source>
</evidence>
<feature type="signal peptide" evidence="4">
    <location>
        <begin position="1"/>
        <end position="23"/>
    </location>
</feature>
<name>A0A835XLU0_9CHLO</name>
<evidence type="ECO:0000256" key="4">
    <source>
        <dbReference type="SAM" id="SignalP"/>
    </source>
</evidence>
<dbReference type="Proteomes" id="UP000612055">
    <property type="component" value="Unassembled WGS sequence"/>
</dbReference>
<dbReference type="InterPro" id="IPR013766">
    <property type="entry name" value="Thioredoxin_domain"/>
</dbReference>
<feature type="compositionally biased region" description="Low complexity" evidence="3">
    <location>
        <begin position="313"/>
        <end position="327"/>
    </location>
</feature>
<feature type="region of interest" description="Disordered" evidence="3">
    <location>
        <begin position="267"/>
        <end position="352"/>
    </location>
</feature>
<dbReference type="PANTHER" id="PTHR45672">
    <property type="entry name" value="PROTEIN DISULFIDE-ISOMERASE C17H9.14C-RELATED"/>
    <property type="match status" value="1"/>
</dbReference>
<organism evidence="6 7">
    <name type="scientific">Edaphochlamys debaryana</name>
    <dbReference type="NCBI Taxonomy" id="47281"/>
    <lineage>
        <taxon>Eukaryota</taxon>
        <taxon>Viridiplantae</taxon>
        <taxon>Chlorophyta</taxon>
        <taxon>core chlorophytes</taxon>
        <taxon>Chlorophyceae</taxon>
        <taxon>CS clade</taxon>
        <taxon>Chlamydomonadales</taxon>
        <taxon>Chlamydomonadales incertae sedis</taxon>
        <taxon>Edaphochlamys</taxon>
    </lineage>
</organism>
<dbReference type="GO" id="GO:0003756">
    <property type="term" value="F:protein disulfide isomerase activity"/>
    <property type="evidence" value="ECO:0007669"/>
    <property type="project" value="TreeGrafter"/>
</dbReference>
<gene>
    <name evidence="6" type="ORF">HYH03_015516</name>
</gene>
<dbReference type="EMBL" id="JAEHOE010000122">
    <property type="protein sequence ID" value="KAG2485805.1"/>
    <property type="molecule type" value="Genomic_DNA"/>
</dbReference>
<evidence type="ECO:0000313" key="7">
    <source>
        <dbReference type="Proteomes" id="UP000612055"/>
    </source>
</evidence>
<dbReference type="AlphaFoldDB" id="A0A835XLU0"/>
<comment type="similarity">
    <text evidence="1">Belongs to the protein disulfide isomerase family.</text>
</comment>
<feature type="compositionally biased region" description="Polar residues" evidence="3">
    <location>
        <begin position="267"/>
        <end position="277"/>
    </location>
</feature>
<feature type="compositionally biased region" description="Low complexity" evidence="3">
    <location>
        <begin position="286"/>
        <end position="305"/>
    </location>
</feature>
<evidence type="ECO:0000256" key="1">
    <source>
        <dbReference type="ARBA" id="ARBA00006347"/>
    </source>
</evidence>
<dbReference type="OrthoDB" id="427280at2759"/>
<keyword evidence="2 4" id="KW-0732">Signal</keyword>
<reference evidence="6" key="1">
    <citation type="journal article" date="2020" name="bioRxiv">
        <title>Comparative genomics of Chlamydomonas.</title>
        <authorList>
            <person name="Craig R.J."/>
            <person name="Hasan A.R."/>
            <person name="Ness R.W."/>
            <person name="Keightley P.D."/>
        </authorList>
    </citation>
    <scope>NUCLEOTIDE SEQUENCE</scope>
    <source>
        <strain evidence="6">CCAP 11/70</strain>
    </source>
</reference>
<dbReference type="CDD" id="cd02961">
    <property type="entry name" value="PDI_a_family"/>
    <property type="match status" value="1"/>
</dbReference>
<evidence type="ECO:0000313" key="6">
    <source>
        <dbReference type="EMBL" id="KAG2485805.1"/>
    </source>
</evidence>
<accession>A0A835XLU0</accession>
<dbReference type="PROSITE" id="PS51352">
    <property type="entry name" value="THIOREDOXIN_2"/>
    <property type="match status" value="1"/>
</dbReference>
<feature type="compositionally biased region" description="Low complexity" evidence="3">
    <location>
        <begin position="168"/>
        <end position="183"/>
    </location>
</feature>
<feature type="region of interest" description="Disordered" evidence="3">
    <location>
        <begin position="157"/>
        <end position="239"/>
    </location>
</feature>